<dbReference type="GO" id="GO:0008483">
    <property type="term" value="F:transaminase activity"/>
    <property type="evidence" value="ECO:0007669"/>
    <property type="project" value="UniProtKB-KW"/>
</dbReference>
<dbReference type="InterPro" id="IPR015424">
    <property type="entry name" value="PyrdxlP-dep_Trfase"/>
</dbReference>
<proteinExistence type="predicted"/>
<dbReference type="RefSeq" id="WP_105339433.1">
    <property type="nucleotide sequence ID" value="NZ_PUHZ01000026.1"/>
</dbReference>
<keyword evidence="3" id="KW-0032">Aminotransferase</keyword>
<dbReference type="PANTHER" id="PTHR43092">
    <property type="entry name" value="L-CYSTEINE DESULFHYDRASE"/>
    <property type="match status" value="1"/>
</dbReference>
<dbReference type="InterPro" id="IPR015421">
    <property type="entry name" value="PyrdxlP-dep_Trfase_major"/>
</dbReference>
<feature type="domain" description="Aminotransferase class V" evidence="2">
    <location>
        <begin position="27"/>
        <end position="370"/>
    </location>
</feature>
<evidence type="ECO:0000259" key="2">
    <source>
        <dbReference type="Pfam" id="PF00266"/>
    </source>
</evidence>
<dbReference type="EMBL" id="PUHZ01000026">
    <property type="protein sequence ID" value="PQO41608.1"/>
    <property type="molecule type" value="Genomic_DNA"/>
</dbReference>
<sequence>MSDFLLEPDVIFLNHGSFGACPRPVFEEYQRWQTRLERQPVRFLARELPEVLANARSEVAHYLGAQPTEVVFVPNPTFAANTIARCLPLGPGEEVLMTDHEYGACRFAFQFAAQQKGFRVVEQPIRLPVESNDSIVEAFWQGVTPNTKLIFISQITSATALTLPVAQICARAREAGILTMIDGAHAPGQIDVNLAEIGADFYTATCHKWMCAPKGSGIFHVREDRQHLIEPLVVGWGWGKEKTFHRENEFLEYHEWLGTHDPSAFLTVPTAIAWQREQMTLEVRQRARDLVRTAVDSASQIDGIERVHADPFFCQMGLIDLTALQIEPDALKSRLYDTYKIEAPVIRWQERTFVRISAHAYTTQQHIESLILALREIAG</sequence>
<protein>
    <submittedName>
        <fullName evidence="3">Aminotransferase</fullName>
    </submittedName>
</protein>
<dbReference type="SUPFAM" id="SSF53383">
    <property type="entry name" value="PLP-dependent transferases"/>
    <property type="match status" value="1"/>
</dbReference>
<dbReference type="OrthoDB" id="250246at2"/>
<reference evidence="3 4" key="1">
    <citation type="submission" date="2018-02" db="EMBL/GenBank/DDBJ databases">
        <title>Comparative genomes isolates from brazilian mangrove.</title>
        <authorList>
            <person name="Araujo J.E."/>
            <person name="Taketani R.G."/>
            <person name="Silva M.C.P."/>
            <person name="Loureco M.V."/>
            <person name="Andreote F.D."/>
        </authorList>
    </citation>
    <scope>NUCLEOTIDE SEQUENCE [LARGE SCALE GENOMIC DNA]</scope>
    <source>
        <strain evidence="3 4">Nap-Phe MGV</strain>
    </source>
</reference>
<organism evidence="3 4">
    <name type="scientific">Blastopirellula marina</name>
    <dbReference type="NCBI Taxonomy" id="124"/>
    <lineage>
        <taxon>Bacteria</taxon>
        <taxon>Pseudomonadati</taxon>
        <taxon>Planctomycetota</taxon>
        <taxon>Planctomycetia</taxon>
        <taxon>Pirellulales</taxon>
        <taxon>Pirellulaceae</taxon>
        <taxon>Blastopirellula</taxon>
    </lineage>
</organism>
<dbReference type="Proteomes" id="UP000237819">
    <property type="component" value="Unassembled WGS sequence"/>
</dbReference>
<keyword evidence="1" id="KW-0663">Pyridoxal phosphate</keyword>
<dbReference type="Pfam" id="PF00266">
    <property type="entry name" value="Aminotran_5"/>
    <property type="match status" value="1"/>
</dbReference>
<evidence type="ECO:0000313" key="4">
    <source>
        <dbReference type="Proteomes" id="UP000237819"/>
    </source>
</evidence>
<dbReference type="Gene3D" id="3.90.1150.10">
    <property type="entry name" value="Aspartate Aminotransferase, domain 1"/>
    <property type="match status" value="1"/>
</dbReference>
<dbReference type="InterPro" id="IPR000192">
    <property type="entry name" value="Aminotrans_V_dom"/>
</dbReference>
<comment type="caution">
    <text evidence="3">The sequence shown here is derived from an EMBL/GenBank/DDBJ whole genome shotgun (WGS) entry which is preliminary data.</text>
</comment>
<accession>A0A2S8GAX1</accession>
<keyword evidence="3" id="KW-0808">Transferase</keyword>
<evidence type="ECO:0000256" key="1">
    <source>
        <dbReference type="ARBA" id="ARBA00022898"/>
    </source>
</evidence>
<dbReference type="PANTHER" id="PTHR43092:SF2">
    <property type="entry name" value="HERCYNYLCYSTEINE SULFOXIDE LYASE"/>
    <property type="match status" value="1"/>
</dbReference>
<name>A0A2S8GAX1_9BACT</name>
<dbReference type="Gene3D" id="3.40.640.10">
    <property type="entry name" value="Type I PLP-dependent aspartate aminotransferase-like (Major domain)"/>
    <property type="match status" value="1"/>
</dbReference>
<dbReference type="InterPro" id="IPR015422">
    <property type="entry name" value="PyrdxlP-dep_Trfase_small"/>
</dbReference>
<dbReference type="AlphaFoldDB" id="A0A2S8GAX1"/>
<evidence type="ECO:0000313" key="3">
    <source>
        <dbReference type="EMBL" id="PQO41608.1"/>
    </source>
</evidence>
<gene>
    <name evidence="3" type="ORF">C5Y93_31370</name>
</gene>